<dbReference type="SUPFAM" id="SSF103642">
    <property type="entry name" value="Sec-C motif"/>
    <property type="match status" value="1"/>
</dbReference>
<name>A0A840LB34_9BURK</name>
<protein>
    <recommendedName>
        <fullName evidence="3">SEC-C motif-containing protein</fullName>
    </recommendedName>
</protein>
<comment type="caution">
    <text evidence="1">The sequence shown here is derived from an EMBL/GenBank/DDBJ whole genome shotgun (WGS) entry which is preliminary data.</text>
</comment>
<dbReference type="Gene3D" id="3.10.450.50">
    <property type="match status" value="1"/>
</dbReference>
<dbReference type="Pfam" id="PF03695">
    <property type="entry name" value="UPF0149"/>
    <property type="match status" value="1"/>
</dbReference>
<dbReference type="Pfam" id="PF02810">
    <property type="entry name" value="SEC-C"/>
    <property type="match status" value="1"/>
</dbReference>
<evidence type="ECO:0008006" key="3">
    <source>
        <dbReference type="Google" id="ProtNLM"/>
    </source>
</evidence>
<gene>
    <name evidence="1" type="ORF">HNP55_003906</name>
</gene>
<proteinExistence type="predicted"/>
<evidence type="ECO:0000313" key="2">
    <source>
        <dbReference type="Proteomes" id="UP000562027"/>
    </source>
</evidence>
<dbReference type="AlphaFoldDB" id="A0A840LB34"/>
<evidence type="ECO:0000313" key="1">
    <source>
        <dbReference type="EMBL" id="MBB4845356.1"/>
    </source>
</evidence>
<organism evidence="1 2">
    <name type="scientific">Roseateles oligotrophus</name>
    <dbReference type="NCBI Taxonomy" id="1769250"/>
    <lineage>
        <taxon>Bacteria</taxon>
        <taxon>Pseudomonadati</taxon>
        <taxon>Pseudomonadota</taxon>
        <taxon>Betaproteobacteria</taxon>
        <taxon>Burkholderiales</taxon>
        <taxon>Sphaerotilaceae</taxon>
        <taxon>Roseateles</taxon>
    </lineage>
</organism>
<accession>A0A840LB34</accession>
<dbReference type="Proteomes" id="UP000562027">
    <property type="component" value="Unassembled WGS sequence"/>
</dbReference>
<dbReference type="InterPro" id="IPR011978">
    <property type="entry name" value="YgfB-like"/>
</dbReference>
<dbReference type="NCBIfam" id="TIGR02292">
    <property type="entry name" value="ygfB_yecA"/>
    <property type="match status" value="1"/>
</dbReference>
<dbReference type="InterPro" id="IPR036255">
    <property type="entry name" value="YgfB-like_sf"/>
</dbReference>
<dbReference type="EMBL" id="JACHLP010000009">
    <property type="protein sequence ID" value="MBB4845356.1"/>
    <property type="molecule type" value="Genomic_DNA"/>
</dbReference>
<dbReference type="InterPro" id="IPR004027">
    <property type="entry name" value="SEC_C_motif"/>
</dbReference>
<reference evidence="1 2" key="1">
    <citation type="submission" date="2020-08" db="EMBL/GenBank/DDBJ databases">
        <title>Functional genomics of gut bacteria from endangered species of beetles.</title>
        <authorList>
            <person name="Carlos-Shanley C."/>
        </authorList>
    </citation>
    <scope>NUCLEOTIDE SEQUENCE [LARGE SCALE GENOMIC DNA]</scope>
    <source>
        <strain evidence="1 2">S00239</strain>
    </source>
</reference>
<sequence>MSSVEDLNHLLGLVMRHFNSILSGFEAQPPVVAPFWEMRVTAAGKFEDAEAWAYGFGEGVKLNRSAWQALLQDPQGRRWYRPIGLLGEDGFSADQDELTETPAQRQALAAEIEDSLIRIHAFWLPLRQALQECHVAQRLSSKVRRNEPCPCGSGKKFKKCCGAPAELQ</sequence>
<keyword evidence="2" id="KW-1185">Reference proteome</keyword>
<dbReference type="SUPFAM" id="SSF101327">
    <property type="entry name" value="YgfB-like"/>
    <property type="match status" value="1"/>
</dbReference>